<dbReference type="Gene3D" id="3.40.50.1820">
    <property type="entry name" value="alpha/beta hydrolase"/>
    <property type="match status" value="1"/>
</dbReference>
<dbReference type="Proteomes" id="UP000051922">
    <property type="component" value="Unassembled WGS sequence"/>
</dbReference>
<dbReference type="SUPFAM" id="SSF53474">
    <property type="entry name" value="alpha/beta-Hydrolases"/>
    <property type="match status" value="1"/>
</dbReference>
<evidence type="ECO:0000313" key="2">
    <source>
        <dbReference type="Proteomes" id="UP000051922"/>
    </source>
</evidence>
<organism evidence="1 2">
    <name type="scientific">Lacticaseibacillus pantheris DSM 15945 = JCM 12539 = NBRC 106106</name>
    <dbReference type="NCBI Taxonomy" id="1423783"/>
    <lineage>
        <taxon>Bacteria</taxon>
        <taxon>Bacillati</taxon>
        <taxon>Bacillota</taxon>
        <taxon>Bacilli</taxon>
        <taxon>Lactobacillales</taxon>
        <taxon>Lactobacillaceae</taxon>
        <taxon>Lacticaseibacillus</taxon>
    </lineage>
</organism>
<protein>
    <recommendedName>
        <fullName evidence="3">DUF2974 domain-containing protein</fullName>
    </recommendedName>
</protein>
<accession>A0A0R1U2Y0</accession>
<dbReference type="EMBL" id="AZFJ01000052">
    <property type="protein sequence ID" value="KRL85592.1"/>
    <property type="molecule type" value="Genomic_DNA"/>
</dbReference>
<reference evidence="1 2" key="1">
    <citation type="journal article" date="2015" name="Genome Announc.">
        <title>Expanding the biotechnology potential of lactobacilli through comparative genomics of 213 strains and associated genera.</title>
        <authorList>
            <person name="Sun Z."/>
            <person name="Harris H.M."/>
            <person name="McCann A."/>
            <person name="Guo C."/>
            <person name="Argimon S."/>
            <person name="Zhang W."/>
            <person name="Yang X."/>
            <person name="Jeffery I.B."/>
            <person name="Cooney J.C."/>
            <person name="Kagawa T.F."/>
            <person name="Liu W."/>
            <person name="Song Y."/>
            <person name="Salvetti E."/>
            <person name="Wrobel A."/>
            <person name="Rasinkangas P."/>
            <person name="Parkhill J."/>
            <person name="Rea M.C."/>
            <person name="O'Sullivan O."/>
            <person name="Ritari J."/>
            <person name="Douillard F.P."/>
            <person name="Paul Ross R."/>
            <person name="Yang R."/>
            <person name="Briner A.E."/>
            <person name="Felis G.E."/>
            <person name="de Vos W.M."/>
            <person name="Barrangou R."/>
            <person name="Klaenhammer T.R."/>
            <person name="Caufield P.W."/>
            <person name="Cui Y."/>
            <person name="Zhang H."/>
            <person name="O'Toole P.W."/>
        </authorList>
    </citation>
    <scope>NUCLEOTIDE SEQUENCE [LARGE SCALE GENOMIC DNA]</scope>
    <source>
        <strain evidence="1 2">DSM 15945</strain>
    </source>
</reference>
<dbReference type="PATRIC" id="fig|1423783.4.peg.1808"/>
<dbReference type="STRING" id="1423783.FC50_GL001766"/>
<dbReference type="InterPro" id="IPR029058">
    <property type="entry name" value="AB_hydrolase_fold"/>
</dbReference>
<proteinExistence type="predicted"/>
<keyword evidence="2" id="KW-1185">Reference proteome</keyword>
<name>A0A0R1U2Y0_9LACO</name>
<dbReference type="Pfam" id="PF11187">
    <property type="entry name" value="Mbeg1-like"/>
    <property type="match status" value="1"/>
</dbReference>
<evidence type="ECO:0000313" key="1">
    <source>
        <dbReference type="EMBL" id="KRL85592.1"/>
    </source>
</evidence>
<dbReference type="OrthoDB" id="9769481at2"/>
<sequence>MPDLFSFVEQYGDQTFADKPLTDVDAVIIAQLAYLNFPQFAGHYAINTLTEFQLGRLTDQVWEQTKSLKLLQLMAQSRRYRELRCVQTVSLDGLNGHCTAMDFDLDGRFHYVAFRGTQSDFRDWREDFTMAFKKVIPAQKSALRFLERAMKQNTGTYYVGGHSKGGSLAVYAFSHLTRALSARVRHCFSLDAPDRLPHGRIRSRITKLVPQSTFIGILLDPTADFQVIAAHAVWMDQHNPFTWTTAGDSFLRRARIDGWAHYWQHTLAGWVRSLDREHIELFVDGLFGALSRTGTNNFEQFGSKWQSNLRRLIRELGRGQSRTRTAMRETTRRLLLSGLSAVPALIAPPTGQQASTGTHNW</sequence>
<dbReference type="AlphaFoldDB" id="A0A0R1U2Y0"/>
<dbReference type="RefSeq" id="WP_056956991.1">
    <property type="nucleotide sequence ID" value="NZ_AZFJ01000052.1"/>
</dbReference>
<gene>
    <name evidence="1" type="ORF">FC50_GL001766</name>
</gene>
<comment type="caution">
    <text evidence="1">The sequence shown here is derived from an EMBL/GenBank/DDBJ whole genome shotgun (WGS) entry which is preliminary data.</text>
</comment>
<evidence type="ECO:0008006" key="3">
    <source>
        <dbReference type="Google" id="ProtNLM"/>
    </source>
</evidence>
<dbReference type="InterPro" id="IPR024499">
    <property type="entry name" value="Mbeg1-like"/>
</dbReference>